<evidence type="ECO:0000313" key="8">
    <source>
        <dbReference type="EMBL" id="MBF9223766.1"/>
    </source>
</evidence>
<dbReference type="Proteomes" id="UP000618931">
    <property type="component" value="Unassembled WGS sequence"/>
</dbReference>
<dbReference type="PROSITE" id="PS50110">
    <property type="entry name" value="RESPONSE_REGULATORY"/>
    <property type="match status" value="1"/>
</dbReference>
<dbReference type="InterPro" id="IPR058245">
    <property type="entry name" value="NreC/VraR/RcsB-like_REC"/>
</dbReference>
<dbReference type="CDD" id="cd06170">
    <property type="entry name" value="LuxR_C_like"/>
    <property type="match status" value="1"/>
</dbReference>
<keyword evidence="9" id="KW-1185">Reference proteome</keyword>
<reference evidence="8 9" key="1">
    <citation type="submission" date="2020-11" db="EMBL/GenBank/DDBJ databases">
        <authorList>
            <person name="Kim M.K."/>
        </authorList>
    </citation>
    <scope>NUCLEOTIDE SEQUENCE [LARGE SCALE GENOMIC DNA]</scope>
    <source>
        <strain evidence="8 9">BT662</strain>
    </source>
</reference>
<dbReference type="RefSeq" id="WP_196295192.1">
    <property type="nucleotide sequence ID" value="NZ_JADQDM010000018.1"/>
</dbReference>
<name>A0ABS0I9X4_9BACT</name>
<feature type="domain" description="Response regulatory" evidence="7">
    <location>
        <begin position="8"/>
        <end position="124"/>
    </location>
</feature>
<evidence type="ECO:0000256" key="3">
    <source>
        <dbReference type="ARBA" id="ARBA00023125"/>
    </source>
</evidence>
<dbReference type="InterPro" id="IPR039420">
    <property type="entry name" value="WalR-like"/>
</dbReference>
<dbReference type="Pfam" id="PF00072">
    <property type="entry name" value="Response_reg"/>
    <property type="match status" value="1"/>
</dbReference>
<dbReference type="InterPro" id="IPR016032">
    <property type="entry name" value="Sig_transdc_resp-reg_C-effctor"/>
</dbReference>
<organism evidence="8 9">
    <name type="scientific">Hymenobacter ruricola</name>
    <dbReference type="NCBI Taxonomy" id="2791023"/>
    <lineage>
        <taxon>Bacteria</taxon>
        <taxon>Pseudomonadati</taxon>
        <taxon>Bacteroidota</taxon>
        <taxon>Cytophagia</taxon>
        <taxon>Cytophagales</taxon>
        <taxon>Hymenobacteraceae</taxon>
        <taxon>Hymenobacter</taxon>
    </lineage>
</organism>
<evidence type="ECO:0000256" key="1">
    <source>
        <dbReference type="ARBA" id="ARBA00022553"/>
    </source>
</evidence>
<dbReference type="PROSITE" id="PS00622">
    <property type="entry name" value="HTH_LUXR_1"/>
    <property type="match status" value="1"/>
</dbReference>
<dbReference type="PRINTS" id="PR00038">
    <property type="entry name" value="HTHLUXR"/>
</dbReference>
<feature type="modified residue" description="4-aspartylphosphate" evidence="5">
    <location>
        <position position="59"/>
    </location>
</feature>
<dbReference type="PROSITE" id="PS50043">
    <property type="entry name" value="HTH_LUXR_2"/>
    <property type="match status" value="1"/>
</dbReference>
<evidence type="ECO:0000256" key="5">
    <source>
        <dbReference type="PROSITE-ProRule" id="PRU00169"/>
    </source>
</evidence>
<evidence type="ECO:0000256" key="4">
    <source>
        <dbReference type="ARBA" id="ARBA00023163"/>
    </source>
</evidence>
<dbReference type="SMART" id="SM00448">
    <property type="entry name" value="REC"/>
    <property type="match status" value="1"/>
</dbReference>
<keyword evidence="4" id="KW-0804">Transcription</keyword>
<dbReference type="InterPro" id="IPR011006">
    <property type="entry name" value="CheY-like_superfamily"/>
</dbReference>
<dbReference type="SUPFAM" id="SSF46894">
    <property type="entry name" value="C-terminal effector domain of the bipartite response regulators"/>
    <property type="match status" value="1"/>
</dbReference>
<evidence type="ECO:0000313" key="9">
    <source>
        <dbReference type="Proteomes" id="UP000618931"/>
    </source>
</evidence>
<dbReference type="CDD" id="cd17535">
    <property type="entry name" value="REC_NarL-like"/>
    <property type="match status" value="1"/>
</dbReference>
<comment type="caution">
    <text evidence="8">The sequence shown here is derived from an EMBL/GenBank/DDBJ whole genome shotgun (WGS) entry which is preliminary data.</text>
</comment>
<keyword evidence="1 5" id="KW-0597">Phosphoprotein</keyword>
<accession>A0ABS0I9X4</accession>
<keyword evidence="3" id="KW-0238">DNA-binding</keyword>
<proteinExistence type="predicted"/>
<sequence>MSTLPLVHISILDDHRLFRQGITYILQNLPFATAVQEAATFSELQAQFAQQVPDVLLLDLQMPDISGIDATKQLLKEHPDLKIIVISMHSTDDFIAHMLKLGVRSYLPKDVDKQLLSTAIAAVVADGYYFTDGISRAMMRGLASGTPPKPSFQATAAAFTPRETEVLTLLCKGYSTNKIAEALFISDRTVEGHRKSLLEKTNTPNAVSLALYAVKHGLLAIDSNSTPPLP</sequence>
<dbReference type="Pfam" id="PF00196">
    <property type="entry name" value="GerE"/>
    <property type="match status" value="1"/>
</dbReference>
<evidence type="ECO:0000259" key="6">
    <source>
        <dbReference type="PROSITE" id="PS50043"/>
    </source>
</evidence>
<keyword evidence="2" id="KW-0805">Transcription regulation</keyword>
<gene>
    <name evidence="8" type="ORF">I2H31_21860</name>
</gene>
<dbReference type="InterPro" id="IPR001789">
    <property type="entry name" value="Sig_transdc_resp-reg_receiver"/>
</dbReference>
<evidence type="ECO:0000256" key="2">
    <source>
        <dbReference type="ARBA" id="ARBA00023015"/>
    </source>
</evidence>
<dbReference type="PANTHER" id="PTHR43214:SF41">
    <property type="entry name" value="NITRATE_NITRITE RESPONSE REGULATOR PROTEIN NARP"/>
    <property type="match status" value="1"/>
</dbReference>
<dbReference type="SMART" id="SM00421">
    <property type="entry name" value="HTH_LUXR"/>
    <property type="match status" value="1"/>
</dbReference>
<dbReference type="SUPFAM" id="SSF52172">
    <property type="entry name" value="CheY-like"/>
    <property type="match status" value="1"/>
</dbReference>
<dbReference type="InterPro" id="IPR000792">
    <property type="entry name" value="Tscrpt_reg_LuxR_C"/>
</dbReference>
<dbReference type="EMBL" id="JADQDM010000018">
    <property type="protein sequence ID" value="MBF9223766.1"/>
    <property type="molecule type" value="Genomic_DNA"/>
</dbReference>
<dbReference type="PANTHER" id="PTHR43214">
    <property type="entry name" value="TWO-COMPONENT RESPONSE REGULATOR"/>
    <property type="match status" value="1"/>
</dbReference>
<protein>
    <submittedName>
        <fullName evidence="8">Response regulator transcription factor</fullName>
    </submittedName>
</protein>
<feature type="domain" description="HTH luxR-type" evidence="6">
    <location>
        <begin position="152"/>
        <end position="217"/>
    </location>
</feature>
<evidence type="ECO:0000259" key="7">
    <source>
        <dbReference type="PROSITE" id="PS50110"/>
    </source>
</evidence>
<dbReference type="Gene3D" id="3.40.50.2300">
    <property type="match status" value="1"/>
</dbReference>